<evidence type="ECO:0000313" key="14">
    <source>
        <dbReference type="EMBL" id="PNC54777.1"/>
    </source>
</evidence>
<evidence type="ECO:0000256" key="9">
    <source>
        <dbReference type="ARBA" id="ARBA00047883"/>
    </source>
</evidence>
<comment type="catalytic activity">
    <reaction evidence="9 10 11">
        <text>2-[(2R,5Z)-2-carboxy-4-methylthiazol-5(2H)-ylidene]ethyl phosphate + 4-amino-2-methyl-5-(diphosphooxymethyl)pyrimidine + 2 H(+) = thiamine phosphate + CO2 + diphosphate</text>
        <dbReference type="Rhea" id="RHEA:47844"/>
        <dbReference type="ChEBI" id="CHEBI:15378"/>
        <dbReference type="ChEBI" id="CHEBI:16526"/>
        <dbReference type="ChEBI" id="CHEBI:33019"/>
        <dbReference type="ChEBI" id="CHEBI:37575"/>
        <dbReference type="ChEBI" id="CHEBI:57841"/>
        <dbReference type="ChEBI" id="CHEBI:62899"/>
        <dbReference type="EC" id="2.5.1.3"/>
    </reaction>
</comment>
<dbReference type="InterPro" id="IPR013785">
    <property type="entry name" value="Aldolase_TIM"/>
</dbReference>
<evidence type="ECO:0000256" key="12">
    <source>
        <dbReference type="RuleBase" id="RU004253"/>
    </source>
</evidence>
<evidence type="ECO:0000256" key="8">
    <source>
        <dbReference type="ARBA" id="ARBA00047851"/>
    </source>
</evidence>
<evidence type="ECO:0000256" key="3">
    <source>
        <dbReference type="ARBA" id="ARBA00022679"/>
    </source>
</evidence>
<evidence type="ECO:0000256" key="7">
    <source>
        <dbReference type="ARBA" id="ARBA00047334"/>
    </source>
</evidence>
<accession>A0AAP8NK98</accession>
<organism evidence="14 15">
    <name type="scientific">Akkermansia muciniphila</name>
    <dbReference type="NCBI Taxonomy" id="239935"/>
    <lineage>
        <taxon>Bacteria</taxon>
        <taxon>Pseudomonadati</taxon>
        <taxon>Verrucomicrobiota</taxon>
        <taxon>Verrucomicrobiia</taxon>
        <taxon>Verrucomicrobiales</taxon>
        <taxon>Akkermansiaceae</taxon>
        <taxon>Akkermansia</taxon>
    </lineage>
</organism>
<feature type="binding site" evidence="10">
    <location>
        <position position="138"/>
    </location>
    <ligand>
        <name>4-amino-2-methyl-5-(diphosphooxymethyl)pyrimidine</name>
        <dbReference type="ChEBI" id="CHEBI:57841"/>
    </ligand>
</feature>
<dbReference type="FunFam" id="3.20.20.70:FF:000096">
    <property type="entry name" value="Thiamine-phosphate synthase"/>
    <property type="match status" value="1"/>
</dbReference>
<evidence type="ECO:0000256" key="1">
    <source>
        <dbReference type="ARBA" id="ARBA00003814"/>
    </source>
</evidence>
<comment type="catalytic activity">
    <reaction evidence="7 10 11">
        <text>4-methyl-5-(2-phosphooxyethyl)-thiazole + 4-amino-2-methyl-5-(diphosphooxymethyl)pyrimidine + H(+) = thiamine phosphate + diphosphate</text>
        <dbReference type="Rhea" id="RHEA:22328"/>
        <dbReference type="ChEBI" id="CHEBI:15378"/>
        <dbReference type="ChEBI" id="CHEBI:33019"/>
        <dbReference type="ChEBI" id="CHEBI:37575"/>
        <dbReference type="ChEBI" id="CHEBI:57841"/>
        <dbReference type="ChEBI" id="CHEBI:58296"/>
        <dbReference type="EC" id="2.5.1.3"/>
    </reaction>
</comment>
<comment type="caution">
    <text evidence="14">The sequence shown here is derived from an EMBL/GenBank/DDBJ whole genome shotgun (WGS) entry which is preliminary data.</text>
</comment>
<dbReference type="GO" id="GO:0005737">
    <property type="term" value="C:cytoplasm"/>
    <property type="evidence" value="ECO:0007669"/>
    <property type="project" value="TreeGrafter"/>
</dbReference>
<evidence type="ECO:0000313" key="15">
    <source>
        <dbReference type="Proteomes" id="UP000235914"/>
    </source>
</evidence>
<feature type="binding site" evidence="10">
    <location>
        <position position="166"/>
    </location>
    <ligand>
        <name>2-[(2R,5Z)-2-carboxy-4-methylthiazol-5(2H)-ylidene]ethyl phosphate</name>
        <dbReference type="ChEBI" id="CHEBI:62899"/>
    </ligand>
</feature>
<dbReference type="GO" id="GO:0009228">
    <property type="term" value="P:thiamine biosynthetic process"/>
    <property type="evidence" value="ECO:0007669"/>
    <property type="project" value="UniProtKB-KW"/>
</dbReference>
<dbReference type="InterPro" id="IPR022998">
    <property type="entry name" value="ThiamineP_synth_TenI"/>
</dbReference>
<reference evidence="14 15" key="1">
    <citation type="journal article" date="2017" name="BMC Genomics">
        <title>Genome sequencing of 39 Akkermansia muciniphila isolates reveals its population structure, genomic and functional diverisity, and global distribution in mammalian gut microbiotas.</title>
        <authorList>
            <person name="Guo X."/>
            <person name="Li S."/>
            <person name="Zhang J."/>
            <person name="Wu F."/>
            <person name="Li X."/>
            <person name="Wu D."/>
            <person name="Zhang M."/>
            <person name="Ou Z."/>
            <person name="Jie Z."/>
            <person name="Yan Q."/>
            <person name="Li P."/>
            <person name="Yi J."/>
            <person name="Peng Y."/>
        </authorList>
    </citation>
    <scope>NUCLEOTIDE SEQUENCE [LARGE SCALE GENOMIC DNA]</scope>
    <source>
        <strain evidence="14 15">GP43</strain>
    </source>
</reference>
<dbReference type="PANTHER" id="PTHR20857">
    <property type="entry name" value="THIAMINE-PHOSPHATE PYROPHOSPHORYLASE"/>
    <property type="match status" value="1"/>
</dbReference>
<comment type="function">
    <text evidence="1 10">Condenses 4-methyl-5-(beta-hydroxyethyl)thiazole monophosphate (THZ-P) and 2-methyl-4-amino-5-hydroxymethyl pyrimidine pyrophosphate (HMP-PP) to form thiamine monophosphate (TMP).</text>
</comment>
<proteinExistence type="inferred from homology"/>
<evidence type="ECO:0000256" key="11">
    <source>
        <dbReference type="RuleBase" id="RU003826"/>
    </source>
</evidence>
<dbReference type="GO" id="GO:0000287">
    <property type="term" value="F:magnesium ion binding"/>
    <property type="evidence" value="ECO:0007669"/>
    <property type="project" value="UniProtKB-UniRule"/>
</dbReference>
<keyword evidence="6 10" id="KW-0784">Thiamine biosynthesis</keyword>
<dbReference type="SUPFAM" id="SSF51391">
    <property type="entry name" value="Thiamin phosphate synthase"/>
    <property type="match status" value="1"/>
</dbReference>
<evidence type="ECO:0000256" key="10">
    <source>
        <dbReference type="HAMAP-Rule" id="MF_00097"/>
    </source>
</evidence>
<dbReference type="GO" id="GO:0009229">
    <property type="term" value="P:thiamine diphosphate biosynthetic process"/>
    <property type="evidence" value="ECO:0007669"/>
    <property type="project" value="UniProtKB-UniRule"/>
</dbReference>
<dbReference type="EC" id="2.5.1.3" evidence="10"/>
<comment type="caution">
    <text evidence="10">Lacks conserved residue(s) required for the propagation of feature annotation.</text>
</comment>
<gene>
    <name evidence="10 14" type="primary">thiE</name>
    <name evidence="14" type="ORF">CXU09_09620</name>
</gene>
<comment type="catalytic activity">
    <reaction evidence="8 10 11">
        <text>2-(2-carboxy-4-methylthiazol-5-yl)ethyl phosphate + 4-amino-2-methyl-5-(diphosphooxymethyl)pyrimidine + 2 H(+) = thiamine phosphate + CO2 + diphosphate</text>
        <dbReference type="Rhea" id="RHEA:47848"/>
        <dbReference type="ChEBI" id="CHEBI:15378"/>
        <dbReference type="ChEBI" id="CHEBI:16526"/>
        <dbReference type="ChEBI" id="CHEBI:33019"/>
        <dbReference type="ChEBI" id="CHEBI:37575"/>
        <dbReference type="ChEBI" id="CHEBI:57841"/>
        <dbReference type="ChEBI" id="CHEBI:62890"/>
        <dbReference type="EC" id="2.5.1.3"/>
    </reaction>
</comment>
<comment type="cofactor">
    <cofactor evidence="10">
        <name>Mg(2+)</name>
        <dbReference type="ChEBI" id="CHEBI:18420"/>
    </cofactor>
    <text evidence="10">Binds 1 Mg(2+) ion per subunit.</text>
</comment>
<dbReference type="Gene3D" id="3.20.20.70">
    <property type="entry name" value="Aldolase class I"/>
    <property type="match status" value="1"/>
</dbReference>
<dbReference type="CDD" id="cd00564">
    <property type="entry name" value="TMP_TenI"/>
    <property type="match status" value="1"/>
</dbReference>
<dbReference type="InterPro" id="IPR034291">
    <property type="entry name" value="TMP_synthase"/>
</dbReference>
<dbReference type="Proteomes" id="UP000235914">
    <property type="component" value="Unassembled WGS sequence"/>
</dbReference>
<protein>
    <recommendedName>
        <fullName evidence="10">Thiamine-phosphate synthase</fullName>
        <shortName evidence="10">TP synthase</shortName>
        <shortName evidence="10">TPS</shortName>
        <ecNumber evidence="10">2.5.1.3</ecNumber>
    </recommendedName>
    <alternativeName>
        <fullName evidence="10">Thiamine-phosphate pyrophosphorylase</fullName>
        <shortName evidence="10">TMP pyrophosphorylase</shortName>
        <shortName evidence="10">TMP-PPase</shortName>
    </alternativeName>
</protein>
<keyword evidence="4 10" id="KW-0479">Metal-binding</keyword>
<feature type="binding site" evidence="10">
    <location>
        <position position="70"/>
    </location>
    <ligand>
        <name>4-amino-2-methyl-5-(diphosphooxymethyl)pyrimidine</name>
        <dbReference type="ChEBI" id="CHEBI:57841"/>
    </ligand>
</feature>
<dbReference type="NCBIfam" id="TIGR00693">
    <property type="entry name" value="thiE"/>
    <property type="match status" value="1"/>
</dbReference>
<dbReference type="GO" id="GO:0004789">
    <property type="term" value="F:thiamine-phosphate diphosphorylase activity"/>
    <property type="evidence" value="ECO:0007669"/>
    <property type="project" value="UniProtKB-UniRule"/>
</dbReference>
<dbReference type="RefSeq" id="WP_022196941.1">
    <property type="nucleotide sequence ID" value="NZ_BAABSF010000015.1"/>
</dbReference>
<keyword evidence="3 10" id="KW-0808">Transferase</keyword>
<comment type="similarity">
    <text evidence="10 11">Belongs to the thiamine-phosphate synthase family.</text>
</comment>
<evidence type="ECO:0000259" key="13">
    <source>
        <dbReference type="Pfam" id="PF02581"/>
    </source>
</evidence>
<dbReference type="HAMAP" id="MF_00097">
    <property type="entry name" value="TMP_synthase"/>
    <property type="match status" value="1"/>
</dbReference>
<evidence type="ECO:0000256" key="6">
    <source>
        <dbReference type="ARBA" id="ARBA00022977"/>
    </source>
</evidence>
<feature type="binding site" evidence="10">
    <location>
        <begin position="187"/>
        <end position="188"/>
    </location>
    <ligand>
        <name>2-[(2R,5Z)-2-carboxy-4-methylthiazol-5(2H)-ylidene]ethyl phosphate</name>
        <dbReference type="ChEBI" id="CHEBI:62899"/>
    </ligand>
</feature>
<feature type="domain" description="Thiamine phosphate synthase/TenI" evidence="13">
    <location>
        <begin position="8"/>
        <end position="190"/>
    </location>
</feature>
<feature type="binding site" evidence="10">
    <location>
        <begin position="135"/>
        <end position="137"/>
    </location>
    <ligand>
        <name>2-[(2R,5Z)-2-carboxy-4-methylthiazol-5(2H)-ylidene]ethyl phosphate</name>
        <dbReference type="ChEBI" id="CHEBI:62899"/>
    </ligand>
</feature>
<keyword evidence="5 10" id="KW-0460">Magnesium</keyword>
<evidence type="ECO:0000256" key="2">
    <source>
        <dbReference type="ARBA" id="ARBA00005165"/>
    </source>
</evidence>
<feature type="binding site" evidence="10">
    <location>
        <position position="90"/>
    </location>
    <ligand>
        <name>Mg(2+)</name>
        <dbReference type="ChEBI" id="CHEBI:18420"/>
    </ligand>
</feature>
<dbReference type="EMBL" id="PJKN01000005">
    <property type="protein sequence ID" value="PNC54777.1"/>
    <property type="molecule type" value="Genomic_DNA"/>
</dbReference>
<dbReference type="Pfam" id="PF02581">
    <property type="entry name" value="TMP-TENI"/>
    <property type="match status" value="1"/>
</dbReference>
<evidence type="ECO:0000256" key="4">
    <source>
        <dbReference type="ARBA" id="ARBA00022723"/>
    </source>
</evidence>
<dbReference type="AlphaFoldDB" id="A0AAP8NK98"/>
<evidence type="ECO:0000256" key="5">
    <source>
        <dbReference type="ARBA" id="ARBA00022842"/>
    </source>
</evidence>
<comment type="pathway">
    <text evidence="2 10 12">Cofactor biosynthesis; thiamine diphosphate biosynthesis; thiamine phosphate from 4-amino-2-methyl-5-diphosphomethylpyrimidine and 4-methyl-5-(2-phosphoethyl)-thiazole: step 1/1.</text>
</comment>
<feature type="binding site" evidence="10">
    <location>
        <position position="109"/>
    </location>
    <ligand>
        <name>4-amino-2-methyl-5-(diphosphooxymethyl)pyrimidine</name>
        <dbReference type="ChEBI" id="CHEBI:57841"/>
    </ligand>
</feature>
<sequence length="204" mass="21512">MKKFNLHLYLVTDEASKCRYSLLETVRKAADGGVTMVQYRSTNPDAGTCYREALPIRDFLASRGIPFIVNNRIDLALALEADGVHIGQRDLPVPSVRAMIGPDKILGLSVSNKEQLRAVDASLVDYLGMGPVFPTISKLNAPPVLSVEGFAALASQSPLPVVAIGGLDAERARQVRATGTASGIAVVSAICGAENPEAAARALA</sequence>
<dbReference type="PANTHER" id="PTHR20857:SF15">
    <property type="entry name" value="THIAMINE-PHOSPHATE SYNTHASE"/>
    <property type="match status" value="1"/>
</dbReference>
<dbReference type="InterPro" id="IPR036206">
    <property type="entry name" value="ThiamineP_synth_sf"/>
</dbReference>
<name>A0AAP8NK98_9BACT</name>